<evidence type="ECO:0000256" key="1">
    <source>
        <dbReference type="ARBA" id="ARBA00022723"/>
    </source>
</evidence>
<dbReference type="PROSITE" id="PS00518">
    <property type="entry name" value="ZF_RING_1"/>
    <property type="match status" value="1"/>
</dbReference>
<feature type="region of interest" description="Disordered" evidence="5">
    <location>
        <begin position="1114"/>
        <end position="1156"/>
    </location>
</feature>
<evidence type="ECO:0000259" key="6">
    <source>
        <dbReference type="PROSITE" id="PS50089"/>
    </source>
</evidence>
<feature type="compositionally biased region" description="Low complexity" evidence="5">
    <location>
        <begin position="305"/>
        <end position="325"/>
    </location>
</feature>
<dbReference type="PROSITE" id="PS50089">
    <property type="entry name" value="ZF_RING_2"/>
    <property type="match status" value="1"/>
</dbReference>
<dbReference type="InterPro" id="IPR017907">
    <property type="entry name" value="Znf_RING_CS"/>
</dbReference>
<name>A0AAD4JMJ7_PERFH</name>
<evidence type="ECO:0000256" key="2">
    <source>
        <dbReference type="ARBA" id="ARBA00022771"/>
    </source>
</evidence>
<dbReference type="EMBL" id="SDAM02000019">
    <property type="protein sequence ID" value="KAH6836611.1"/>
    <property type="molecule type" value="Genomic_DNA"/>
</dbReference>
<gene>
    <name evidence="7" type="ORF">C2S53_005230</name>
</gene>
<feature type="region of interest" description="Disordered" evidence="5">
    <location>
        <begin position="747"/>
        <end position="929"/>
    </location>
</feature>
<evidence type="ECO:0000256" key="4">
    <source>
        <dbReference type="PROSITE-ProRule" id="PRU00175"/>
    </source>
</evidence>
<dbReference type="PANTHER" id="PTHR37393:SF1">
    <property type="entry name" value="AT-RICH INTERACTIVE DOMAIN-CONTAINING PROTEIN 1A-LIKE"/>
    <property type="match status" value="1"/>
</dbReference>
<feature type="compositionally biased region" description="Basic and acidic residues" evidence="5">
    <location>
        <begin position="747"/>
        <end position="760"/>
    </location>
</feature>
<reference evidence="7 8" key="1">
    <citation type="journal article" date="2021" name="Nat. Commun.">
        <title>Incipient diploidization of the medicinal plant Perilla within 10,000 years.</title>
        <authorList>
            <person name="Zhang Y."/>
            <person name="Shen Q."/>
            <person name="Leng L."/>
            <person name="Zhang D."/>
            <person name="Chen S."/>
            <person name="Shi Y."/>
            <person name="Ning Z."/>
            <person name="Chen S."/>
        </authorList>
    </citation>
    <scope>NUCLEOTIDE SEQUENCE [LARGE SCALE GENOMIC DNA]</scope>
    <source>
        <strain evidence="8">cv. PC099</strain>
    </source>
</reference>
<feature type="compositionally biased region" description="Low complexity" evidence="5">
    <location>
        <begin position="192"/>
        <end position="211"/>
    </location>
</feature>
<feature type="region of interest" description="Disordered" evidence="5">
    <location>
        <begin position="1031"/>
        <end position="1086"/>
    </location>
</feature>
<feature type="region of interest" description="Disordered" evidence="5">
    <location>
        <begin position="303"/>
        <end position="375"/>
    </location>
</feature>
<keyword evidence="3" id="KW-0862">Zinc</keyword>
<dbReference type="Gene3D" id="3.30.40.10">
    <property type="entry name" value="Zinc/RING finger domain, C3HC4 (zinc finger)"/>
    <property type="match status" value="1"/>
</dbReference>
<feature type="region of interest" description="Disordered" evidence="5">
    <location>
        <begin position="1318"/>
        <end position="1349"/>
    </location>
</feature>
<feature type="compositionally biased region" description="Low complexity" evidence="5">
    <location>
        <begin position="645"/>
        <end position="666"/>
    </location>
</feature>
<keyword evidence="1" id="KW-0479">Metal-binding</keyword>
<dbReference type="CDD" id="cd16449">
    <property type="entry name" value="RING-HC"/>
    <property type="match status" value="1"/>
</dbReference>
<feature type="compositionally biased region" description="Polar residues" evidence="5">
    <location>
        <begin position="578"/>
        <end position="588"/>
    </location>
</feature>
<organism evidence="7 8">
    <name type="scientific">Perilla frutescens var. hirtella</name>
    <name type="common">Perilla citriodora</name>
    <name type="synonym">Perilla setoyensis</name>
    <dbReference type="NCBI Taxonomy" id="608512"/>
    <lineage>
        <taxon>Eukaryota</taxon>
        <taxon>Viridiplantae</taxon>
        <taxon>Streptophyta</taxon>
        <taxon>Embryophyta</taxon>
        <taxon>Tracheophyta</taxon>
        <taxon>Spermatophyta</taxon>
        <taxon>Magnoliopsida</taxon>
        <taxon>eudicotyledons</taxon>
        <taxon>Gunneridae</taxon>
        <taxon>Pentapetalae</taxon>
        <taxon>asterids</taxon>
        <taxon>lamiids</taxon>
        <taxon>Lamiales</taxon>
        <taxon>Lamiaceae</taxon>
        <taxon>Nepetoideae</taxon>
        <taxon>Elsholtzieae</taxon>
        <taxon>Perilla</taxon>
    </lineage>
</organism>
<feature type="compositionally biased region" description="Low complexity" evidence="5">
    <location>
        <begin position="465"/>
        <end position="476"/>
    </location>
</feature>
<feature type="compositionally biased region" description="Low complexity" evidence="5">
    <location>
        <begin position="434"/>
        <end position="447"/>
    </location>
</feature>
<feature type="region of interest" description="Disordered" evidence="5">
    <location>
        <begin position="176"/>
        <end position="226"/>
    </location>
</feature>
<dbReference type="SUPFAM" id="SSF57850">
    <property type="entry name" value="RING/U-box"/>
    <property type="match status" value="1"/>
</dbReference>
<dbReference type="PANTHER" id="PTHR37393">
    <property type="entry name" value="AT-RICH INTERACTIVE DOMAIN-CONTAINING PROTEIN 1A-LIKE"/>
    <property type="match status" value="1"/>
</dbReference>
<feature type="compositionally biased region" description="Polar residues" evidence="5">
    <location>
        <begin position="870"/>
        <end position="891"/>
    </location>
</feature>
<evidence type="ECO:0000256" key="5">
    <source>
        <dbReference type="SAM" id="MobiDB-lite"/>
    </source>
</evidence>
<sequence length="1349" mass="145819">MGFDIECIIDIHSYPGEYFCPVCRTLVYPTEAFQAQCTHLYCKPCLVHIANGSKACPYDGYLVTESDSKPLGDSDKALAEKVGKVKVHCLYFRSGCTWEGTLSDCPSHCSGCSFGHSPVICNRCGIQIVHRQVHDHAQICPGGYDGQQAVVGVSGLTKSGTTSTTVTALANQTVAQPGAPVPQAQNPQNVSATQAQNPQNAPATQAQNPQNVSASQLPGQNTNLQANANAPAPVVAPASMPAPDQWYQQQYQQYYQQYGGYDPYQQQQYYPQQQPFQQYQQHAVQVQGQHQSHAYSQAVLPPQPQAQAQAQPQGPQPHMQLQPPQQTNPVTQAAQQPHLQPQAQGQAQPPPQPQLQMPPQAQAHAQLPPQGQAKANAPVQALAPNYQVNSQQQPHPAMRPQTQIPLQPLPPPPHGQSSQPPQFPQAAGMRPPAQHQQVPQYQQAQGQMHHPQGSQAHIQPHMHPQTQAYAQSSSQSNVQGQPQAQLYQSHSQLPVFHSQTNQTAAPAALPQAPHAPVPPVSGHHSYQQPQTGPKMQPGAPQQHAVLQHPASGPLHPVQAYGQVPQQPTPIRAPHSHGSFPQQQTSAPLPLQSQVPGIPLAPHQQFLPHGQQPAHPIQHRPVIQPVQQALPHNYAQQQQFSAPFQGQFHQQGHPPQQPSMQSQMQMRPPGPPQPHQSGNYNGTPGMPNQGMPLQSHSLSYGGFGPPGQSGPAQGDLTLSSINQNYAKSTVPEQNATVKEIRSPSKVLAEKGFEGDSMKEEAGTGVNGTLVKDADDSPKDGLLKSVVKQEKSDLMGSREQSNEGKPFEAGGVENETRKDEIQTSSDSVPLKQADPENLMKLSKTAGLSSGNFGNETISVSNSDGHALPPRSHGSQQERSQSQVLPHHSSTLGPQGSGAFPHPGQSVNLTEGKVSGNLGGAPKSFESQSGLQGSALNTLADARGIMGKHHPLPLPFESQHGSQHVVRPGEVVMSSDQMLGPGDWRPPTRPHADEPNHLRMNGVVAPDPSMFGTRDENSKSLLREHLNTFVRDPPRTFDQGPHSRFLPQHPSGGRGRGDMFGPVSEYGNPHIKPFPYHSPGRDYLGSPSRGFGGSSSFHRGTSAFEDINSREAHRFGEGSRSFNLSSDSVRNPFRDGRFPPLTGHLRRGDIDDPGNPRFGEHRAPGSLHNQIGGDDVFGPDGPGHLTKGKFSGPGYLSGHFSMGENAGPGTLPGRGRAGEVTGNFSRPPFSESVRGDMPSFLHLGEPPMRNNYPYHGMSNAVHFSGGMDSFDQSWKRKPISIGWCRICEFDCETVEGLEMHSQTREHQNMAMDMVKRIKLQNKKKQRPAGGHMVHEGGSRTRKGGTVGHGNKP</sequence>
<feature type="compositionally biased region" description="Polar residues" evidence="5">
    <location>
        <begin position="843"/>
        <end position="861"/>
    </location>
</feature>
<protein>
    <recommendedName>
        <fullName evidence="6">RING-type domain-containing protein</fullName>
    </recommendedName>
</protein>
<evidence type="ECO:0000313" key="8">
    <source>
        <dbReference type="Proteomes" id="UP001190926"/>
    </source>
</evidence>
<feature type="domain" description="RING-type" evidence="6">
    <location>
        <begin position="20"/>
        <end position="59"/>
    </location>
</feature>
<dbReference type="GO" id="GO:0008270">
    <property type="term" value="F:zinc ion binding"/>
    <property type="evidence" value="ECO:0007669"/>
    <property type="project" value="UniProtKB-KW"/>
</dbReference>
<accession>A0AAD4JMJ7</accession>
<evidence type="ECO:0000313" key="7">
    <source>
        <dbReference type="EMBL" id="KAH6836611.1"/>
    </source>
</evidence>
<feature type="compositionally biased region" description="Low complexity" evidence="5">
    <location>
        <begin position="332"/>
        <end position="347"/>
    </location>
</feature>
<evidence type="ECO:0000256" key="3">
    <source>
        <dbReference type="ARBA" id="ARBA00022833"/>
    </source>
</evidence>
<comment type="caution">
    <text evidence="7">The sequence shown here is derived from an EMBL/GenBank/DDBJ whole genome shotgun (WGS) entry which is preliminary data.</text>
</comment>
<keyword evidence="8" id="KW-1185">Reference proteome</keyword>
<feature type="compositionally biased region" description="Low complexity" evidence="5">
    <location>
        <begin position="354"/>
        <end position="373"/>
    </location>
</feature>
<feature type="compositionally biased region" description="Polar residues" evidence="5">
    <location>
        <begin position="524"/>
        <end position="533"/>
    </location>
</feature>
<dbReference type="InterPro" id="IPR001841">
    <property type="entry name" value="Znf_RING"/>
</dbReference>
<feature type="compositionally biased region" description="Basic and acidic residues" evidence="5">
    <location>
        <begin position="770"/>
        <end position="791"/>
    </location>
</feature>
<proteinExistence type="predicted"/>
<feature type="compositionally biased region" description="Polar residues" evidence="5">
    <location>
        <begin position="1117"/>
        <end position="1126"/>
    </location>
</feature>
<feature type="region of interest" description="Disordered" evidence="5">
    <location>
        <begin position="645"/>
        <end position="716"/>
    </location>
</feature>
<keyword evidence="2 4" id="KW-0863">Zinc-finger</keyword>
<feature type="region of interest" description="Disordered" evidence="5">
    <location>
        <begin position="388"/>
        <end position="483"/>
    </location>
</feature>
<feature type="region of interest" description="Disordered" evidence="5">
    <location>
        <begin position="500"/>
        <end position="588"/>
    </location>
</feature>
<dbReference type="InterPro" id="IPR013083">
    <property type="entry name" value="Znf_RING/FYVE/PHD"/>
</dbReference>
<feature type="compositionally biased region" description="Polar residues" evidence="5">
    <location>
        <begin position="212"/>
        <end position="225"/>
    </location>
</feature>
<dbReference type="Proteomes" id="UP001190926">
    <property type="component" value="Unassembled WGS sequence"/>
</dbReference>